<dbReference type="PROSITE" id="PS50109">
    <property type="entry name" value="HIS_KIN"/>
    <property type="match status" value="1"/>
</dbReference>
<dbReference type="InterPro" id="IPR036890">
    <property type="entry name" value="HATPase_C_sf"/>
</dbReference>
<keyword evidence="8" id="KW-0812">Transmembrane</keyword>
<dbReference type="PROSITE" id="PS50005">
    <property type="entry name" value="TPR"/>
    <property type="match status" value="2"/>
</dbReference>
<evidence type="ECO:0000313" key="12">
    <source>
        <dbReference type="Proteomes" id="UP000500961"/>
    </source>
</evidence>
<dbReference type="EMBL" id="CP041345">
    <property type="protein sequence ID" value="QKG80593.1"/>
    <property type="molecule type" value="Genomic_DNA"/>
</dbReference>
<keyword evidence="5" id="KW-0902">Two-component regulatory system</keyword>
<dbReference type="InterPro" id="IPR004358">
    <property type="entry name" value="Sig_transdc_His_kin-like_C"/>
</dbReference>
<feature type="transmembrane region" description="Helical" evidence="8">
    <location>
        <begin position="436"/>
        <end position="460"/>
    </location>
</feature>
<keyword evidence="6" id="KW-0802">TPR repeat</keyword>
<feature type="signal peptide" evidence="9">
    <location>
        <begin position="1"/>
        <end position="24"/>
    </location>
</feature>
<dbReference type="Gene3D" id="1.10.287.130">
    <property type="match status" value="1"/>
</dbReference>
<evidence type="ECO:0000256" key="1">
    <source>
        <dbReference type="ARBA" id="ARBA00000085"/>
    </source>
</evidence>
<evidence type="ECO:0000313" key="11">
    <source>
        <dbReference type="EMBL" id="QKG80593.1"/>
    </source>
</evidence>
<keyword evidence="3" id="KW-0808">Transferase</keyword>
<feature type="chain" id="PRO_5029523854" description="histidine kinase" evidence="9">
    <location>
        <begin position="25"/>
        <end position="736"/>
    </location>
</feature>
<dbReference type="PANTHER" id="PTHR43711">
    <property type="entry name" value="TWO-COMPONENT HISTIDINE KINASE"/>
    <property type="match status" value="1"/>
</dbReference>
<evidence type="ECO:0000256" key="3">
    <source>
        <dbReference type="ARBA" id="ARBA00022679"/>
    </source>
</evidence>
<dbReference type="Pfam" id="PF00515">
    <property type="entry name" value="TPR_1"/>
    <property type="match status" value="1"/>
</dbReference>
<evidence type="ECO:0000259" key="10">
    <source>
        <dbReference type="PROSITE" id="PS50109"/>
    </source>
</evidence>
<dbReference type="Pfam" id="PF02518">
    <property type="entry name" value="HATPase_c"/>
    <property type="match status" value="1"/>
</dbReference>
<evidence type="ECO:0000256" key="4">
    <source>
        <dbReference type="ARBA" id="ARBA00022777"/>
    </source>
</evidence>
<name>A0A7D3Y0M6_9BACT</name>
<dbReference type="InterPro" id="IPR050736">
    <property type="entry name" value="Sensor_HK_Regulatory"/>
</dbReference>
<dbReference type="PRINTS" id="PR00344">
    <property type="entry name" value="BCTRLSENSOR"/>
</dbReference>
<dbReference type="Proteomes" id="UP000500961">
    <property type="component" value="Chromosome"/>
</dbReference>
<comment type="catalytic activity">
    <reaction evidence="1">
        <text>ATP + protein L-histidine = ADP + protein N-phospho-L-histidine.</text>
        <dbReference type="EC" id="2.7.13.3"/>
    </reaction>
</comment>
<keyword evidence="8" id="KW-0472">Membrane</keyword>
<dbReference type="SUPFAM" id="SSF48452">
    <property type="entry name" value="TPR-like"/>
    <property type="match status" value="2"/>
</dbReference>
<dbReference type="Pfam" id="PF13424">
    <property type="entry name" value="TPR_12"/>
    <property type="match status" value="1"/>
</dbReference>
<dbReference type="SUPFAM" id="SSF55874">
    <property type="entry name" value="ATPase domain of HSP90 chaperone/DNA topoisomerase II/histidine kinase"/>
    <property type="match status" value="1"/>
</dbReference>
<evidence type="ECO:0000256" key="5">
    <source>
        <dbReference type="ARBA" id="ARBA00023012"/>
    </source>
</evidence>
<sequence>MTRIQRHLFILSLLLLFGLAQVRAANQDDNPKREIIEISRLISMSDSLIIKSPKQSLALAKEALKRSKKINQAQLVCHSYLNIGIALRFLGMNQQALDTLYKAIPILNKIDDTKLIAKVLNAIGVVHYQLGHDTLSIEAYNKSLELSHKIEDIRSIADILNNMGVLYMRIGDYPRAIDAYMKCLYYDKLLKNTSGIISSLNNIGMIYQNMNEYPKALSYYKKAIKLARDNSEEALMGSILNNLSLSYYYTNKLDSCIHYAKLSNKYFSGAGQNNQMQVNYTNLGLAYESKNMLDSALFYFHKAHILSLNQNNPYLIFNSYINLSNIYIKLGKTQDAFAAIKNSQNYLSSLNDNSLKSKLFLTYANLYSSTGNYKKATQYLYNLISFQDSLIRLEKLDKLNKVVSEYESERKKQQIALLSLDKKFDEIKLKETRFKLYLVVGISAFVLLLLSIILALYISLKRKNRILSERKQLIEKQNKILEQNNHELNTLNRLLSESQQELYTSNKTKDTLLGILGHDLKSPIQQLSILLDNIDIKNPNKNTSELFQQVAISIKSLTMLINNLLTWAQYQHDKLKLSPEVVDVGELINFNIELFKNHLTQKGISIISEIDDNLTVETDKNMLDFIIRNLLNNSIKFSYTNSIVNIDGYNLATCIEIKIQDHGIGMTENEIKSLHKGLITRRKGTTNEKGTGLGLKMCFIFAKLMGAEIKVESQPNQGSTFTIRIPNKTSNENSNS</sequence>
<dbReference type="SMART" id="SM00387">
    <property type="entry name" value="HATPase_c"/>
    <property type="match status" value="1"/>
</dbReference>
<dbReference type="InterPro" id="IPR019734">
    <property type="entry name" value="TPR_rpt"/>
</dbReference>
<feature type="domain" description="Histidine kinase" evidence="10">
    <location>
        <begin position="515"/>
        <end position="729"/>
    </location>
</feature>
<dbReference type="InterPro" id="IPR011990">
    <property type="entry name" value="TPR-like_helical_dom_sf"/>
</dbReference>
<dbReference type="KEGG" id="ttz:FHG85_10030"/>
<dbReference type="InterPro" id="IPR036097">
    <property type="entry name" value="HisK_dim/P_sf"/>
</dbReference>
<dbReference type="SUPFAM" id="SSF47384">
    <property type="entry name" value="Homodimeric domain of signal transducing histidine kinase"/>
    <property type="match status" value="1"/>
</dbReference>
<dbReference type="PROSITE" id="PS50293">
    <property type="entry name" value="TPR_REGION"/>
    <property type="match status" value="1"/>
</dbReference>
<organism evidence="11 12">
    <name type="scientific">Tenuifilum thalassicum</name>
    <dbReference type="NCBI Taxonomy" id="2590900"/>
    <lineage>
        <taxon>Bacteria</taxon>
        <taxon>Pseudomonadati</taxon>
        <taxon>Bacteroidota</taxon>
        <taxon>Bacteroidia</taxon>
        <taxon>Bacteroidales</taxon>
        <taxon>Tenuifilaceae</taxon>
        <taxon>Tenuifilum</taxon>
    </lineage>
</organism>
<dbReference type="Gene3D" id="3.30.565.10">
    <property type="entry name" value="Histidine kinase-like ATPase, C-terminal domain"/>
    <property type="match status" value="1"/>
</dbReference>
<gene>
    <name evidence="11" type="ORF">FHG85_10030</name>
</gene>
<keyword evidence="7" id="KW-0175">Coiled coil</keyword>
<evidence type="ECO:0000256" key="9">
    <source>
        <dbReference type="SAM" id="SignalP"/>
    </source>
</evidence>
<keyword evidence="8" id="KW-1133">Transmembrane helix</keyword>
<keyword evidence="4" id="KW-0418">Kinase</keyword>
<dbReference type="PANTHER" id="PTHR43711:SF31">
    <property type="entry name" value="HISTIDINE KINASE"/>
    <property type="match status" value="1"/>
</dbReference>
<feature type="coiled-coil region" evidence="7">
    <location>
        <begin position="464"/>
        <end position="501"/>
    </location>
</feature>
<feature type="repeat" description="TPR" evidence="6">
    <location>
        <begin position="197"/>
        <end position="230"/>
    </location>
</feature>
<keyword evidence="9" id="KW-0732">Signal</keyword>
<dbReference type="Gene3D" id="1.25.40.10">
    <property type="entry name" value="Tetratricopeptide repeat domain"/>
    <property type="match status" value="2"/>
</dbReference>
<evidence type="ECO:0000256" key="6">
    <source>
        <dbReference type="PROSITE-ProRule" id="PRU00339"/>
    </source>
</evidence>
<dbReference type="SMART" id="SM00028">
    <property type="entry name" value="TPR"/>
    <property type="match status" value="7"/>
</dbReference>
<dbReference type="GO" id="GO:0000155">
    <property type="term" value="F:phosphorelay sensor kinase activity"/>
    <property type="evidence" value="ECO:0007669"/>
    <property type="project" value="InterPro"/>
</dbReference>
<dbReference type="EC" id="2.7.13.3" evidence="2"/>
<feature type="repeat" description="TPR" evidence="6">
    <location>
        <begin position="157"/>
        <end position="190"/>
    </location>
</feature>
<reference evidence="11 12" key="1">
    <citation type="submission" date="2019-07" db="EMBL/GenBank/DDBJ databases">
        <title>Thalassofilum flectens gen. nov., sp. nov., a novel moderate thermophilic anaerobe from a shallow sea hot spring in Kunashir Island (Russia), representing a new family in the order Bacteroidales, and proposal of Thalassofilacea fam. nov.</title>
        <authorList>
            <person name="Kochetkova T.V."/>
            <person name="Podosokorskaya O.A."/>
            <person name="Novikov A."/>
            <person name="Elcheninov A.G."/>
            <person name="Toshchakov S.V."/>
            <person name="Kublanov I.V."/>
        </authorList>
    </citation>
    <scope>NUCLEOTIDE SEQUENCE [LARGE SCALE GENOMIC DNA]</scope>
    <source>
        <strain evidence="11 12">38-H</strain>
    </source>
</reference>
<evidence type="ECO:0000256" key="8">
    <source>
        <dbReference type="SAM" id="Phobius"/>
    </source>
</evidence>
<proteinExistence type="predicted"/>
<keyword evidence="12" id="KW-1185">Reference proteome</keyword>
<accession>A0A7D3Y0M6</accession>
<dbReference type="RefSeq" id="WP_173075467.1">
    <property type="nucleotide sequence ID" value="NZ_CP041345.1"/>
</dbReference>
<dbReference type="InterPro" id="IPR005467">
    <property type="entry name" value="His_kinase_dom"/>
</dbReference>
<dbReference type="AlphaFoldDB" id="A0A7D3Y0M6"/>
<protein>
    <recommendedName>
        <fullName evidence="2">histidine kinase</fullName>
        <ecNumber evidence="2">2.7.13.3</ecNumber>
    </recommendedName>
</protein>
<dbReference type="InterPro" id="IPR003594">
    <property type="entry name" value="HATPase_dom"/>
</dbReference>
<evidence type="ECO:0000256" key="2">
    <source>
        <dbReference type="ARBA" id="ARBA00012438"/>
    </source>
</evidence>
<evidence type="ECO:0000256" key="7">
    <source>
        <dbReference type="SAM" id="Coils"/>
    </source>
</evidence>